<keyword evidence="2" id="KW-0472">Membrane</keyword>
<evidence type="ECO:0000256" key="1">
    <source>
        <dbReference type="SAM" id="MobiDB-lite"/>
    </source>
</evidence>
<accession>A0A6A6WSE2</accession>
<protein>
    <submittedName>
        <fullName evidence="3">Uncharacterized protein</fullName>
    </submittedName>
</protein>
<feature type="transmembrane region" description="Helical" evidence="2">
    <location>
        <begin position="21"/>
        <end position="41"/>
    </location>
</feature>
<dbReference type="EMBL" id="MU002399">
    <property type="protein sequence ID" value="KAF2786834.1"/>
    <property type="molecule type" value="Genomic_DNA"/>
</dbReference>
<dbReference type="Proteomes" id="UP000799757">
    <property type="component" value="Unassembled WGS sequence"/>
</dbReference>
<evidence type="ECO:0000313" key="3">
    <source>
        <dbReference type="EMBL" id="KAF2786834.1"/>
    </source>
</evidence>
<organism evidence="3 4">
    <name type="scientific">Melanomma pulvis-pyrius CBS 109.77</name>
    <dbReference type="NCBI Taxonomy" id="1314802"/>
    <lineage>
        <taxon>Eukaryota</taxon>
        <taxon>Fungi</taxon>
        <taxon>Dikarya</taxon>
        <taxon>Ascomycota</taxon>
        <taxon>Pezizomycotina</taxon>
        <taxon>Dothideomycetes</taxon>
        <taxon>Pleosporomycetidae</taxon>
        <taxon>Pleosporales</taxon>
        <taxon>Melanommataceae</taxon>
        <taxon>Melanomma</taxon>
    </lineage>
</organism>
<feature type="compositionally biased region" description="Basic and acidic residues" evidence="1">
    <location>
        <begin position="549"/>
        <end position="561"/>
    </location>
</feature>
<reference evidence="3" key="1">
    <citation type="journal article" date="2020" name="Stud. Mycol.">
        <title>101 Dothideomycetes genomes: a test case for predicting lifestyles and emergence of pathogens.</title>
        <authorList>
            <person name="Haridas S."/>
            <person name="Albert R."/>
            <person name="Binder M."/>
            <person name="Bloem J."/>
            <person name="Labutti K."/>
            <person name="Salamov A."/>
            <person name="Andreopoulos B."/>
            <person name="Baker S."/>
            <person name="Barry K."/>
            <person name="Bills G."/>
            <person name="Bluhm B."/>
            <person name="Cannon C."/>
            <person name="Castanera R."/>
            <person name="Culley D."/>
            <person name="Daum C."/>
            <person name="Ezra D."/>
            <person name="Gonzalez J."/>
            <person name="Henrissat B."/>
            <person name="Kuo A."/>
            <person name="Liang C."/>
            <person name="Lipzen A."/>
            <person name="Lutzoni F."/>
            <person name="Magnuson J."/>
            <person name="Mondo S."/>
            <person name="Nolan M."/>
            <person name="Ohm R."/>
            <person name="Pangilinan J."/>
            <person name="Park H.-J."/>
            <person name="Ramirez L."/>
            <person name="Alfaro M."/>
            <person name="Sun H."/>
            <person name="Tritt A."/>
            <person name="Yoshinaga Y."/>
            <person name="Zwiers L.-H."/>
            <person name="Turgeon B."/>
            <person name="Goodwin S."/>
            <person name="Spatafora J."/>
            <person name="Crous P."/>
            <person name="Grigoriev I."/>
        </authorList>
    </citation>
    <scope>NUCLEOTIDE SEQUENCE</scope>
    <source>
        <strain evidence="3">CBS 109.77</strain>
    </source>
</reference>
<keyword evidence="4" id="KW-1185">Reference proteome</keyword>
<keyword evidence="2" id="KW-0812">Transmembrane</keyword>
<gene>
    <name evidence="3" type="ORF">K505DRAFT_411744</name>
</gene>
<feature type="region of interest" description="Disordered" evidence="1">
    <location>
        <begin position="435"/>
        <end position="561"/>
    </location>
</feature>
<keyword evidence="2" id="KW-1133">Transmembrane helix</keyword>
<feature type="transmembrane region" description="Helical" evidence="2">
    <location>
        <begin position="68"/>
        <end position="89"/>
    </location>
</feature>
<dbReference type="AlphaFoldDB" id="A0A6A6WSE2"/>
<dbReference type="OrthoDB" id="3516776at2759"/>
<evidence type="ECO:0000313" key="4">
    <source>
        <dbReference type="Proteomes" id="UP000799757"/>
    </source>
</evidence>
<name>A0A6A6WSE2_9PLEO</name>
<feature type="transmembrane region" description="Helical" evidence="2">
    <location>
        <begin position="339"/>
        <end position="358"/>
    </location>
</feature>
<proteinExistence type="predicted"/>
<evidence type="ECO:0000256" key="2">
    <source>
        <dbReference type="SAM" id="Phobius"/>
    </source>
</evidence>
<sequence length="561" mass="62804">MAALWIVISTRWDLSSLQASLNVIISALGTIGLWAFTRFWWRRGCNSVLRKNTASLGEGWDAMVNWHLLLQLIVVVVVTLTCALAGPIAKVSLKNGLTVTHKQLQVLPAEVLWNDTAHSLINAGFPDSQLLDFLPPLTTPPWIYVASEWDPTWTINNVTGSGNHDFYHPVDAFSLYRESYNPAWLESSKYRVTSDFDSFAIFVTLIQSDPEIDDRMHHNNETLDLSISLLHASDFKNWKPTGPIGHASYSRADCTITRKAFVQNPDQIPWPWTNDTGSIAKGFTTYYMAPFFGDAVKKQPVTLPSSRELLQFYQIYMASVNTLHSNPAPRTLSVKVQTVELSVIFLVVLIILTLLTAWNSARLEELYLPDGRIEWMIHAVKTSEVGIDLESNADWKRKDSEHFCTAVIGADLHPGVAPFDAGIQVPRLARVRSCRSSTMSERPSRRFSVSPARSNLGSVSEVDSIETNKIGRPSSDASSHRLRPSLSALSHPPDKPAKMQEKSPTLQITTNTTPSPERTVTRSQTTWSTLGVPRQSRHDRRMRLTMFPRPEDSEATSKKSP</sequence>
<feature type="compositionally biased region" description="Basic and acidic residues" evidence="1">
    <location>
        <begin position="492"/>
        <end position="501"/>
    </location>
</feature>
<feature type="compositionally biased region" description="Polar residues" evidence="1">
    <location>
        <begin position="502"/>
        <end position="529"/>
    </location>
</feature>